<dbReference type="Pfam" id="PF00582">
    <property type="entry name" value="Usp"/>
    <property type="match status" value="1"/>
</dbReference>
<feature type="domain" description="UspA" evidence="1">
    <location>
        <begin position="43"/>
        <end position="166"/>
    </location>
</feature>
<comment type="caution">
    <text evidence="2">The sequence shown here is derived from an EMBL/GenBank/DDBJ whole genome shotgun (WGS) entry which is preliminary data.</text>
</comment>
<sequence length="276" mass="29476">MNELEELRATRHSEAVDRYLSVATYRSAEPHRPAATTTRTGLVLVGADETPASYTAVDHAAIEAELRGWHLRILHAQRTAGLHRPTRDDGARLLERLIDRVHAYSPTVPVTSRMMVGSPAAHLLAEARAAGLVVVGHRHGTAGTMFGASVADHVATGHTGTVLVVRIPGWPPGPKFGERPIVVGMDAEGGPAVAFARREAALRGSDLVLVHADRTPRVESVTVVDGVTTYERFTAGDPAHALVVASRDAAALVVRRAAPECRTLLQRAYCPVFVVG</sequence>
<evidence type="ECO:0000259" key="1">
    <source>
        <dbReference type="Pfam" id="PF00582"/>
    </source>
</evidence>
<reference evidence="2 3" key="1">
    <citation type="submission" date="2021-01" db="EMBL/GenBank/DDBJ databases">
        <title>Whole genome shotgun sequence of Actinoplanes deccanensis NBRC 13994.</title>
        <authorList>
            <person name="Komaki H."/>
            <person name="Tamura T."/>
        </authorList>
    </citation>
    <scope>NUCLEOTIDE SEQUENCE [LARGE SCALE GENOMIC DNA]</scope>
    <source>
        <strain evidence="2 3">NBRC 13994</strain>
    </source>
</reference>
<accession>A0ABQ3YES1</accession>
<gene>
    <name evidence="2" type="ORF">Ade02nite_71250</name>
</gene>
<proteinExistence type="predicted"/>
<dbReference type="RefSeq" id="WP_203773426.1">
    <property type="nucleotide sequence ID" value="NZ_BAAABO010000038.1"/>
</dbReference>
<protein>
    <recommendedName>
        <fullName evidence="1">UspA domain-containing protein</fullName>
    </recommendedName>
</protein>
<dbReference type="SUPFAM" id="SSF52402">
    <property type="entry name" value="Adenine nucleotide alpha hydrolases-like"/>
    <property type="match status" value="1"/>
</dbReference>
<organism evidence="2 3">
    <name type="scientific">Paractinoplanes deccanensis</name>
    <dbReference type="NCBI Taxonomy" id="113561"/>
    <lineage>
        <taxon>Bacteria</taxon>
        <taxon>Bacillati</taxon>
        <taxon>Actinomycetota</taxon>
        <taxon>Actinomycetes</taxon>
        <taxon>Micromonosporales</taxon>
        <taxon>Micromonosporaceae</taxon>
        <taxon>Paractinoplanes</taxon>
    </lineage>
</organism>
<dbReference type="InterPro" id="IPR006016">
    <property type="entry name" value="UspA"/>
</dbReference>
<name>A0ABQ3YES1_9ACTN</name>
<evidence type="ECO:0000313" key="3">
    <source>
        <dbReference type="Proteomes" id="UP000609879"/>
    </source>
</evidence>
<dbReference type="InterPro" id="IPR014729">
    <property type="entry name" value="Rossmann-like_a/b/a_fold"/>
</dbReference>
<dbReference type="EMBL" id="BOMI01000146">
    <property type="protein sequence ID" value="GID78484.1"/>
    <property type="molecule type" value="Genomic_DNA"/>
</dbReference>
<dbReference type="Gene3D" id="3.40.50.620">
    <property type="entry name" value="HUPs"/>
    <property type="match status" value="2"/>
</dbReference>
<evidence type="ECO:0000313" key="2">
    <source>
        <dbReference type="EMBL" id="GID78484.1"/>
    </source>
</evidence>
<keyword evidence="3" id="KW-1185">Reference proteome</keyword>
<dbReference type="Proteomes" id="UP000609879">
    <property type="component" value="Unassembled WGS sequence"/>
</dbReference>